<dbReference type="Proteomes" id="UP001239994">
    <property type="component" value="Unassembled WGS sequence"/>
</dbReference>
<comment type="similarity">
    <text evidence="1">Belongs to the complex I LYR family.</text>
</comment>
<dbReference type="InterPro" id="IPR052000">
    <property type="entry name" value="ETFRF1"/>
</dbReference>
<organism evidence="4 5">
    <name type="scientific">Electrophorus voltai</name>
    <dbReference type="NCBI Taxonomy" id="2609070"/>
    <lineage>
        <taxon>Eukaryota</taxon>
        <taxon>Metazoa</taxon>
        <taxon>Chordata</taxon>
        <taxon>Craniata</taxon>
        <taxon>Vertebrata</taxon>
        <taxon>Euteleostomi</taxon>
        <taxon>Actinopterygii</taxon>
        <taxon>Neopterygii</taxon>
        <taxon>Teleostei</taxon>
        <taxon>Ostariophysi</taxon>
        <taxon>Gymnotiformes</taxon>
        <taxon>Gymnotoidei</taxon>
        <taxon>Gymnotidae</taxon>
        <taxon>Electrophorus</taxon>
    </lineage>
</organism>
<feature type="domain" description="Complex 1 LYR protein" evidence="3">
    <location>
        <begin position="25"/>
        <end position="78"/>
    </location>
</feature>
<proteinExistence type="inferred from homology"/>
<feature type="chain" id="PRO_5042031221" description="Complex 1 LYR protein domain-containing protein" evidence="2">
    <location>
        <begin position="20"/>
        <end position="97"/>
    </location>
</feature>
<feature type="signal peptide" evidence="2">
    <location>
        <begin position="1"/>
        <end position="19"/>
    </location>
</feature>
<dbReference type="AlphaFoldDB" id="A0AAD8Z154"/>
<evidence type="ECO:0000259" key="3">
    <source>
        <dbReference type="Pfam" id="PF05347"/>
    </source>
</evidence>
<evidence type="ECO:0000256" key="2">
    <source>
        <dbReference type="SAM" id="SignalP"/>
    </source>
</evidence>
<dbReference type="EMBL" id="JAROKS010000021">
    <property type="protein sequence ID" value="KAK1790506.1"/>
    <property type="molecule type" value="Genomic_DNA"/>
</dbReference>
<evidence type="ECO:0000313" key="5">
    <source>
        <dbReference type="Proteomes" id="UP001239994"/>
    </source>
</evidence>
<protein>
    <recommendedName>
        <fullName evidence="3">Complex 1 LYR protein domain-containing protein</fullName>
    </recommendedName>
</protein>
<accession>A0AAD8Z154</accession>
<dbReference type="CDD" id="cd20265">
    <property type="entry name" value="Complex1_LYR_ETFRF1_LYRM5"/>
    <property type="match status" value="1"/>
</dbReference>
<dbReference type="Pfam" id="PF05347">
    <property type="entry name" value="Complex1_LYR"/>
    <property type="match status" value="1"/>
</dbReference>
<gene>
    <name evidence="4" type="ORF">P4O66_014392</name>
</gene>
<evidence type="ECO:0000313" key="4">
    <source>
        <dbReference type="EMBL" id="KAK1790506.1"/>
    </source>
</evidence>
<dbReference type="GO" id="GO:0005739">
    <property type="term" value="C:mitochondrion"/>
    <property type="evidence" value="ECO:0007669"/>
    <property type="project" value="TreeGrafter"/>
</dbReference>
<name>A0AAD8Z154_9TELE</name>
<keyword evidence="2" id="KW-0732">Signal</keyword>
<dbReference type="GO" id="GO:0090324">
    <property type="term" value="P:negative regulation of oxidative phosphorylation"/>
    <property type="evidence" value="ECO:0007669"/>
    <property type="project" value="InterPro"/>
</dbReference>
<evidence type="ECO:0000256" key="1">
    <source>
        <dbReference type="ARBA" id="ARBA00009508"/>
    </source>
</evidence>
<dbReference type="PANTHER" id="PTHR21024:SF0">
    <property type="entry name" value="ELECTRON TRANSFER FLAVOPROTEIN REGULATORY FACTOR 1"/>
    <property type="match status" value="1"/>
</dbReference>
<dbReference type="GO" id="GO:0022904">
    <property type="term" value="P:respiratory electron transport chain"/>
    <property type="evidence" value="ECO:0007669"/>
    <property type="project" value="TreeGrafter"/>
</dbReference>
<comment type="caution">
    <text evidence="4">The sequence shown here is derived from an EMBL/GenBank/DDBJ whole genome shotgun (WGS) entry which is preliminary data.</text>
</comment>
<dbReference type="InterPro" id="IPR045296">
    <property type="entry name" value="Complex1_LYR_ETFRF1_LYRM5"/>
</dbReference>
<sequence length="97" mass="11844">MHLEHQLLIIFLLVLKKKTNPLRGEVMRLYKNKLLYLGRDYPKGTVYFRERLKTAFMKNRDVTDPVKVRKFVDRWEFVIKELEVHFWASSFLGKMER</sequence>
<dbReference type="PANTHER" id="PTHR21024">
    <property type="entry name" value="GROWTH HORMONE-INDUCIBLE SOLUBLE PROTEIN-RELATED"/>
    <property type="match status" value="1"/>
</dbReference>
<dbReference type="InterPro" id="IPR008011">
    <property type="entry name" value="Complex1_LYR_dom"/>
</dbReference>
<keyword evidence="5" id="KW-1185">Reference proteome</keyword>
<reference evidence="4" key="1">
    <citation type="submission" date="2023-03" db="EMBL/GenBank/DDBJ databases">
        <title>Electrophorus voltai genome.</title>
        <authorList>
            <person name="Bian C."/>
        </authorList>
    </citation>
    <scope>NUCLEOTIDE SEQUENCE</scope>
    <source>
        <strain evidence="4">CB-2022</strain>
        <tissue evidence="4">Muscle</tissue>
    </source>
</reference>